<evidence type="ECO:0000313" key="4">
    <source>
        <dbReference type="EMBL" id="CAH9147038.1"/>
    </source>
</evidence>
<evidence type="ECO:0000313" key="1">
    <source>
        <dbReference type="EMBL" id="CAH9114117.1"/>
    </source>
</evidence>
<proteinExistence type="predicted"/>
<dbReference type="EMBL" id="CAMAPF010001120">
    <property type="protein sequence ID" value="CAH9147038.1"/>
    <property type="molecule type" value="Genomic_DNA"/>
</dbReference>
<sequence length="153" mass="17898">MFPIVQPRHCYLICCDMKSSSVDIIDSAGDRVSIDNKYGKMPLIVRDMLVTFMKECGLENKTTRAMAKAKPKRLNMDWREAKSVFNYGIYTMRHMETYKGRGGRDWDCGLKPGETKQLTVLRHRYCHKIVTSMINELKDTNRLPTHEYDKKKK</sequence>
<reference evidence="4" key="1">
    <citation type="submission" date="2022-07" db="EMBL/GenBank/DDBJ databases">
        <authorList>
            <person name="Macas J."/>
            <person name="Novak P."/>
            <person name="Neumann P."/>
        </authorList>
    </citation>
    <scope>NUCLEOTIDE SEQUENCE</scope>
</reference>
<evidence type="ECO:0000313" key="3">
    <source>
        <dbReference type="EMBL" id="CAH9147035.1"/>
    </source>
</evidence>
<dbReference type="Proteomes" id="UP001152523">
    <property type="component" value="Unassembled WGS sequence"/>
</dbReference>
<dbReference type="Gene3D" id="3.40.395.10">
    <property type="entry name" value="Adenoviral Proteinase, Chain A"/>
    <property type="match status" value="1"/>
</dbReference>
<dbReference type="EMBL" id="CAMAPF010001120">
    <property type="protein sequence ID" value="CAH9147035.1"/>
    <property type="molecule type" value="Genomic_DNA"/>
</dbReference>
<evidence type="ECO:0000313" key="5">
    <source>
        <dbReference type="Proteomes" id="UP001152523"/>
    </source>
</evidence>
<dbReference type="EMBL" id="CAMAPF010000218">
    <property type="protein sequence ID" value="CAH9114123.1"/>
    <property type="molecule type" value="Genomic_DNA"/>
</dbReference>
<dbReference type="EMBL" id="CAMAPF010000218">
    <property type="protein sequence ID" value="CAH9114117.1"/>
    <property type="molecule type" value="Genomic_DNA"/>
</dbReference>
<gene>
    <name evidence="1" type="ORF">CEPIT_LOCUS20570</name>
    <name evidence="2" type="ORF">CEPIT_LOCUS20572</name>
    <name evidence="3" type="ORF">CEPIT_LOCUS43430</name>
    <name evidence="4" type="ORF">CEPIT_LOCUS43432</name>
</gene>
<keyword evidence="5" id="KW-1185">Reference proteome</keyword>
<accession>A0AAV0GI99</accession>
<organism evidence="4 5">
    <name type="scientific">Cuscuta epithymum</name>
    <dbReference type="NCBI Taxonomy" id="186058"/>
    <lineage>
        <taxon>Eukaryota</taxon>
        <taxon>Viridiplantae</taxon>
        <taxon>Streptophyta</taxon>
        <taxon>Embryophyta</taxon>
        <taxon>Tracheophyta</taxon>
        <taxon>Spermatophyta</taxon>
        <taxon>Magnoliopsida</taxon>
        <taxon>eudicotyledons</taxon>
        <taxon>Gunneridae</taxon>
        <taxon>Pentapetalae</taxon>
        <taxon>asterids</taxon>
        <taxon>lamiids</taxon>
        <taxon>Solanales</taxon>
        <taxon>Convolvulaceae</taxon>
        <taxon>Cuscuteae</taxon>
        <taxon>Cuscuta</taxon>
        <taxon>Cuscuta subgen. Cuscuta</taxon>
    </lineage>
</organism>
<evidence type="ECO:0000313" key="2">
    <source>
        <dbReference type="EMBL" id="CAH9114123.1"/>
    </source>
</evidence>
<dbReference type="AlphaFoldDB" id="A0AAV0GI99"/>
<name>A0AAV0GI99_9ASTE</name>
<protein>
    <submittedName>
        <fullName evidence="4">Uncharacterized protein</fullName>
    </submittedName>
</protein>
<comment type="caution">
    <text evidence="4">The sequence shown here is derived from an EMBL/GenBank/DDBJ whole genome shotgun (WGS) entry which is preliminary data.</text>
</comment>